<feature type="domain" description="Carbohydrate esterase 2 N-terminal" evidence="2">
    <location>
        <begin position="27"/>
        <end position="127"/>
    </location>
</feature>
<dbReference type="AlphaFoldDB" id="A0A7Y8Y4D4"/>
<gene>
    <name evidence="3" type="ORF">HZF10_14900</name>
</gene>
<sequence length="358" mass="40371">MRILVVGLFVLASFGTSQKTESPYTTTGRIETTKDNKVLLIGSASSVSFNFRGRNCSISLQNATANHNYVSLELDGDYIGRYRIEAGSAKDYNVPVSKNYKQHTLRIFKATEAANGVVVFNGAKAENITKFKIGTPKKVEFIGNSITSGMGNDVLQVPCDKGEWFDQHNAYWAYGPILSRSLKFDFLLSSVSGIGIYRNWNDENQIEPIMPDVYENLYLNKDTSKKFDAKYQPDLVSIGLGTNDLSDGDGRKPRLAFNEKKYVSNYVNFIKKIYKRYPKTRIVLLTSPMISGKKNTVLVKCLKEVISNFASDKTHKPIELFEFKPMTPQGCGNHPDINDHRQMAEQLEPVFKRLLELK</sequence>
<dbReference type="GO" id="GO:0052689">
    <property type="term" value="F:carboxylic ester hydrolase activity"/>
    <property type="evidence" value="ECO:0007669"/>
    <property type="project" value="InterPro"/>
</dbReference>
<dbReference type="InterPro" id="IPR037461">
    <property type="entry name" value="CtCE2-like_dom"/>
</dbReference>
<dbReference type="SUPFAM" id="SSF52266">
    <property type="entry name" value="SGNH hydrolase"/>
    <property type="match status" value="1"/>
</dbReference>
<dbReference type="EMBL" id="JACBJI010000007">
    <property type="protein sequence ID" value="NYA72216.1"/>
    <property type="molecule type" value="Genomic_DNA"/>
</dbReference>
<name>A0A7Y8Y4D4_9FLAO</name>
<dbReference type="Pfam" id="PF17996">
    <property type="entry name" value="CE2_N"/>
    <property type="match status" value="1"/>
</dbReference>
<organism evidence="3 4">
    <name type="scientific">Flavobacterium agri</name>
    <dbReference type="NCBI Taxonomy" id="2743471"/>
    <lineage>
        <taxon>Bacteria</taxon>
        <taxon>Pseudomonadati</taxon>
        <taxon>Bacteroidota</taxon>
        <taxon>Flavobacteriia</taxon>
        <taxon>Flavobacteriales</taxon>
        <taxon>Flavobacteriaceae</taxon>
        <taxon>Flavobacterium</taxon>
    </lineage>
</organism>
<dbReference type="Pfam" id="PF13472">
    <property type="entry name" value="Lipase_GDSL_2"/>
    <property type="match status" value="1"/>
</dbReference>
<protein>
    <submittedName>
        <fullName evidence="3">GDSL family lipase</fullName>
    </submittedName>
</protein>
<dbReference type="Gene3D" id="3.40.50.1110">
    <property type="entry name" value="SGNH hydrolase"/>
    <property type="match status" value="1"/>
</dbReference>
<dbReference type="Gene3D" id="2.60.120.260">
    <property type="entry name" value="Galactose-binding domain-like"/>
    <property type="match status" value="1"/>
</dbReference>
<dbReference type="Proteomes" id="UP000535020">
    <property type="component" value="Unassembled WGS sequence"/>
</dbReference>
<dbReference type="PANTHER" id="PTHR37834">
    <property type="entry name" value="GDSL-LIKE LIPASE/ACYLHYDROLASE DOMAIN PROTEIN (AFU_ORTHOLOGUE AFUA_2G00620)"/>
    <property type="match status" value="1"/>
</dbReference>
<proteinExistence type="predicted"/>
<dbReference type="InterPro" id="IPR036514">
    <property type="entry name" value="SGNH_hydro_sf"/>
</dbReference>
<dbReference type="InterPro" id="IPR040794">
    <property type="entry name" value="CE2_N"/>
</dbReference>
<keyword evidence="4" id="KW-1185">Reference proteome</keyword>
<evidence type="ECO:0000259" key="1">
    <source>
        <dbReference type="Pfam" id="PF13472"/>
    </source>
</evidence>
<evidence type="ECO:0000313" key="4">
    <source>
        <dbReference type="Proteomes" id="UP000535020"/>
    </source>
</evidence>
<feature type="domain" description="SGNH hydrolase-type esterase" evidence="1">
    <location>
        <begin position="141"/>
        <end position="287"/>
    </location>
</feature>
<reference evidence="3 4" key="1">
    <citation type="submission" date="2020-07" db="EMBL/GenBank/DDBJ databases">
        <authorList>
            <person name="Sun Q."/>
        </authorList>
    </citation>
    <scope>NUCLEOTIDE SEQUENCE [LARGE SCALE GENOMIC DNA]</scope>
    <source>
        <strain evidence="3 4">MAH-1</strain>
    </source>
</reference>
<dbReference type="PANTHER" id="PTHR37834:SF2">
    <property type="entry name" value="ESTERASE, SGNH HYDROLASE-TYPE"/>
    <property type="match status" value="1"/>
</dbReference>
<dbReference type="CDD" id="cd01831">
    <property type="entry name" value="Endoglucanase_E_like"/>
    <property type="match status" value="1"/>
</dbReference>
<evidence type="ECO:0000259" key="2">
    <source>
        <dbReference type="Pfam" id="PF17996"/>
    </source>
</evidence>
<evidence type="ECO:0000313" key="3">
    <source>
        <dbReference type="EMBL" id="NYA72216.1"/>
    </source>
</evidence>
<comment type="caution">
    <text evidence="3">The sequence shown here is derived from an EMBL/GenBank/DDBJ whole genome shotgun (WGS) entry which is preliminary data.</text>
</comment>
<accession>A0A7Y8Y4D4</accession>
<dbReference type="InterPro" id="IPR013830">
    <property type="entry name" value="SGNH_hydro"/>
</dbReference>
<dbReference type="InterPro" id="IPR052762">
    <property type="entry name" value="PCW_deacetylase/CE"/>
</dbReference>